<dbReference type="Proteomes" id="UP001591681">
    <property type="component" value="Unassembled WGS sequence"/>
</dbReference>
<feature type="repeat" description="ANK" evidence="4">
    <location>
        <begin position="474"/>
        <end position="503"/>
    </location>
</feature>
<comment type="pathway">
    <text evidence="1">Protein modification; protein ubiquitination.</text>
</comment>
<dbReference type="Gene3D" id="1.10.750.20">
    <property type="entry name" value="SOCS box"/>
    <property type="match status" value="1"/>
</dbReference>
<feature type="region of interest" description="Disordered" evidence="5">
    <location>
        <begin position="41"/>
        <end position="68"/>
    </location>
</feature>
<sequence length="685" mass="75539">MAVASVSRQGPIGNLAFEDYSIYNHLSDEELLQLAIERSLTDAQGPSGPAPQEVRFPPAQQPPQPAEVEPMPTFREVRREYALRHAALHAQLVADPADPPDTDASSTGHTFDGDREKLLAWRRRNTSEEVEVKSAEDVPSLNSAIWKDDVERLREILTTEPAEILNKPNKEGWIHLHEAAYYGSVDCLKVLIKAFPDLINKRSDKNQNPLIMAVARKSLPCVEVLIAAGADPNITNRGGETSVYKACEKGNKEILEALLRAGGSATRASIERVTPLHEAVGNKNLKMCMMLVEAGAKIWAQNIYGIEPLFTAAQVGAVDVLNYFIKLGANINTQANDGATALYEASKNGHEEVVKVLLSMTADVNRTTKSGLTPLHVASKNGHTSVVLLLLPCTNRAVVNHSGISPLHLAAECNRDEILEILIEAGFNVNAQLSPNHCKMYEDRRSTALYFTVRASNVDAASMLLEAGADPNLDVFNPLLVAVRKGNMEMASLLVEHGANVNACMPTHPTTFPAAVLFCMKHRNMFKLLLDNGLNAEACFNCVFGNNTHPPVKINRSTRDDLYLHGLEAPHTSTVQFCEVMADPINTPWVGTIIDLLLDYVGHVKLCSRLINLLESIKDGQYIREKAKPPFSLLRLCRLKIRKQVGYGRLRQMTTLPLPGRLVKYLFYDDTESQEFLSELNCGCF</sequence>
<name>A0ABD1J4B3_9TELE</name>
<proteinExistence type="predicted"/>
<organism evidence="7 8">
    <name type="scientific">Coilia grayii</name>
    <name type="common">Gray's grenadier anchovy</name>
    <dbReference type="NCBI Taxonomy" id="363190"/>
    <lineage>
        <taxon>Eukaryota</taxon>
        <taxon>Metazoa</taxon>
        <taxon>Chordata</taxon>
        <taxon>Craniata</taxon>
        <taxon>Vertebrata</taxon>
        <taxon>Euteleostomi</taxon>
        <taxon>Actinopterygii</taxon>
        <taxon>Neopterygii</taxon>
        <taxon>Teleostei</taxon>
        <taxon>Clupei</taxon>
        <taxon>Clupeiformes</taxon>
        <taxon>Clupeoidei</taxon>
        <taxon>Engraulidae</taxon>
        <taxon>Coilinae</taxon>
        <taxon>Coilia</taxon>
    </lineage>
</organism>
<dbReference type="SUPFAM" id="SSF48403">
    <property type="entry name" value="Ankyrin repeat"/>
    <property type="match status" value="2"/>
</dbReference>
<dbReference type="Pfam" id="PF07525">
    <property type="entry name" value="SOCS_box"/>
    <property type="match status" value="1"/>
</dbReference>
<dbReference type="PROSITE" id="PS50297">
    <property type="entry name" value="ANK_REP_REGION"/>
    <property type="match status" value="7"/>
</dbReference>
<dbReference type="Pfam" id="PF12796">
    <property type="entry name" value="Ank_2"/>
    <property type="match status" value="3"/>
</dbReference>
<dbReference type="Gene3D" id="1.25.40.20">
    <property type="entry name" value="Ankyrin repeat-containing domain"/>
    <property type="match status" value="2"/>
</dbReference>
<gene>
    <name evidence="7" type="ORF">ACEWY4_021843</name>
</gene>
<dbReference type="SMART" id="SM00248">
    <property type="entry name" value="ANK"/>
    <property type="match status" value="10"/>
</dbReference>
<feature type="repeat" description="ANK" evidence="4">
    <location>
        <begin position="337"/>
        <end position="369"/>
    </location>
</feature>
<evidence type="ECO:0000256" key="2">
    <source>
        <dbReference type="ARBA" id="ARBA00022737"/>
    </source>
</evidence>
<feature type="repeat" description="ANK" evidence="4">
    <location>
        <begin position="271"/>
        <end position="303"/>
    </location>
</feature>
<feature type="repeat" description="ANK" evidence="4">
    <location>
        <begin position="304"/>
        <end position="336"/>
    </location>
</feature>
<dbReference type="PRINTS" id="PR01415">
    <property type="entry name" value="ANKYRIN"/>
</dbReference>
<accession>A0ABD1J4B3</accession>
<dbReference type="InterPro" id="IPR036036">
    <property type="entry name" value="SOCS_box-like_dom_sf"/>
</dbReference>
<dbReference type="InterPro" id="IPR002110">
    <property type="entry name" value="Ankyrin_rpt"/>
</dbReference>
<reference evidence="7 8" key="1">
    <citation type="submission" date="2024-09" db="EMBL/GenBank/DDBJ databases">
        <title>A chromosome-level genome assembly of Gray's grenadier anchovy, Coilia grayii.</title>
        <authorList>
            <person name="Fu Z."/>
        </authorList>
    </citation>
    <scope>NUCLEOTIDE SEQUENCE [LARGE SCALE GENOMIC DNA]</scope>
    <source>
        <strain evidence="7">G4</strain>
        <tissue evidence="7">Muscle</tissue>
    </source>
</reference>
<evidence type="ECO:0000256" key="5">
    <source>
        <dbReference type="SAM" id="MobiDB-lite"/>
    </source>
</evidence>
<keyword evidence="8" id="KW-1185">Reference proteome</keyword>
<feature type="domain" description="SOCS box" evidence="6">
    <location>
        <begin position="623"/>
        <end position="672"/>
    </location>
</feature>
<dbReference type="PANTHER" id="PTHR24198">
    <property type="entry name" value="ANKYRIN REPEAT AND PROTEIN KINASE DOMAIN-CONTAINING PROTEIN"/>
    <property type="match status" value="1"/>
</dbReference>
<evidence type="ECO:0000256" key="1">
    <source>
        <dbReference type="ARBA" id="ARBA00004906"/>
    </source>
</evidence>
<dbReference type="AlphaFoldDB" id="A0ABD1J4B3"/>
<comment type="caution">
    <text evidence="7">The sequence shown here is derived from an EMBL/GenBank/DDBJ whole genome shotgun (WGS) entry which is preliminary data.</text>
</comment>
<keyword evidence="3 4" id="KW-0040">ANK repeat</keyword>
<keyword evidence="2" id="KW-0677">Repeat</keyword>
<dbReference type="EMBL" id="JBHFQA010000019">
    <property type="protein sequence ID" value="KAL2082025.1"/>
    <property type="molecule type" value="Genomic_DNA"/>
</dbReference>
<protein>
    <recommendedName>
        <fullName evidence="6">SOCS box domain-containing protein</fullName>
    </recommendedName>
</protein>
<feature type="repeat" description="ANK" evidence="4">
    <location>
        <begin position="205"/>
        <end position="237"/>
    </location>
</feature>
<dbReference type="InterPro" id="IPR001496">
    <property type="entry name" value="SOCS_box"/>
</dbReference>
<dbReference type="PANTHER" id="PTHR24198:SF190">
    <property type="entry name" value="DYNEIN HEAVY CHAIN 12, AXONEMAL-LIKE"/>
    <property type="match status" value="1"/>
</dbReference>
<dbReference type="SUPFAM" id="SSF158235">
    <property type="entry name" value="SOCS box-like"/>
    <property type="match status" value="1"/>
</dbReference>
<evidence type="ECO:0000256" key="4">
    <source>
        <dbReference type="PROSITE-ProRule" id="PRU00023"/>
    </source>
</evidence>
<dbReference type="InterPro" id="IPR036770">
    <property type="entry name" value="Ankyrin_rpt-contain_sf"/>
</dbReference>
<feature type="repeat" description="ANK" evidence="4">
    <location>
        <begin position="370"/>
        <end position="391"/>
    </location>
</feature>
<evidence type="ECO:0000313" key="7">
    <source>
        <dbReference type="EMBL" id="KAL2082025.1"/>
    </source>
</evidence>
<dbReference type="SMART" id="SM00969">
    <property type="entry name" value="SOCS_box"/>
    <property type="match status" value="1"/>
</dbReference>
<dbReference type="Pfam" id="PF13637">
    <property type="entry name" value="Ank_4"/>
    <property type="match status" value="1"/>
</dbReference>
<evidence type="ECO:0000256" key="3">
    <source>
        <dbReference type="ARBA" id="ARBA00023043"/>
    </source>
</evidence>
<dbReference type="PROSITE" id="PS50088">
    <property type="entry name" value="ANK_REPEAT"/>
    <property type="match status" value="7"/>
</dbReference>
<evidence type="ECO:0000313" key="8">
    <source>
        <dbReference type="Proteomes" id="UP001591681"/>
    </source>
</evidence>
<feature type="repeat" description="ANK" evidence="4">
    <location>
        <begin position="402"/>
        <end position="434"/>
    </location>
</feature>
<dbReference type="PROSITE" id="PS50225">
    <property type="entry name" value="SOCS"/>
    <property type="match status" value="1"/>
</dbReference>
<evidence type="ECO:0000259" key="6">
    <source>
        <dbReference type="PROSITE" id="PS50225"/>
    </source>
</evidence>
<dbReference type="FunFam" id="1.10.750.20:FF:000001">
    <property type="entry name" value="Ankyrin repeat and SOCS box containing 1"/>
    <property type="match status" value="1"/>
</dbReference>